<organism evidence="2 3">
    <name type="scientific">Mycena albidolilacea</name>
    <dbReference type="NCBI Taxonomy" id="1033008"/>
    <lineage>
        <taxon>Eukaryota</taxon>
        <taxon>Fungi</taxon>
        <taxon>Dikarya</taxon>
        <taxon>Basidiomycota</taxon>
        <taxon>Agaricomycotina</taxon>
        <taxon>Agaricomycetes</taxon>
        <taxon>Agaricomycetidae</taxon>
        <taxon>Agaricales</taxon>
        <taxon>Marasmiineae</taxon>
        <taxon>Mycenaceae</taxon>
        <taxon>Mycena</taxon>
    </lineage>
</organism>
<gene>
    <name evidence="2" type="ORF">DFH08DRAFT_841769</name>
</gene>
<dbReference type="AlphaFoldDB" id="A0AAD7F3I4"/>
<reference evidence="2" key="1">
    <citation type="submission" date="2023-03" db="EMBL/GenBank/DDBJ databases">
        <title>Massive genome expansion in bonnet fungi (Mycena s.s.) driven by repeated elements and novel gene families across ecological guilds.</title>
        <authorList>
            <consortium name="Lawrence Berkeley National Laboratory"/>
            <person name="Harder C.B."/>
            <person name="Miyauchi S."/>
            <person name="Viragh M."/>
            <person name="Kuo A."/>
            <person name="Thoen E."/>
            <person name="Andreopoulos B."/>
            <person name="Lu D."/>
            <person name="Skrede I."/>
            <person name="Drula E."/>
            <person name="Henrissat B."/>
            <person name="Morin E."/>
            <person name="Kohler A."/>
            <person name="Barry K."/>
            <person name="LaButti K."/>
            <person name="Morin E."/>
            <person name="Salamov A."/>
            <person name="Lipzen A."/>
            <person name="Mereny Z."/>
            <person name="Hegedus B."/>
            <person name="Baldrian P."/>
            <person name="Stursova M."/>
            <person name="Weitz H."/>
            <person name="Taylor A."/>
            <person name="Grigoriev I.V."/>
            <person name="Nagy L.G."/>
            <person name="Martin F."/>
            <person name="Kauserud H."/>
        </authorList>
    </citation>
    <scope>NUCLEOTIDE SEQUENCE</scope>
    <source>
        <strain evidence="2">CBHHK002</strain>
    </source>
</reference>
<dbReference type="EMBL" id="JARIHO010000004">
    <property type="protein sequence ID" value="KAJ7362969.1"/>
    <property type="molecule type" value="Genomic_DNA"/>
</dbReference>
<proteinExistence type="predicted"/>
<keyword evidence="3" id="KW-1185">Reference proteome</keyword>
<comment type="caution">
    <text evidence="2">The sequence shown here is derived from an EMBL/GenBank/DDBJ whole genome shotgun (WGS) entry which is preliminary data.</text>
</comment>
<accession>A0AAD7F3I4</accession>
<sequence length="164" mass="17567">MDEVSAPSTHPYIPRIPPFQPRLRRSTTPIPAFNRRAAIFYGIRSRLPSPTSHAACARHRISRKTAASAPISALPVPHVANPHIATTHHIQTQLLSAQRLLTDITPVIQNLSCASSSCCIHGPANRSHIIPGVTSSPSRPLHDLLKPAPSLCAPSSIFGGFFGG</sequence>
<feature type="region of interest" description="Disordered" evidence="1">
    <location>
        <begin position="1"/>
        <end position="26"/>
    </location>
</feature>
<name>A0AAD7F3I4_9AGAR</name>
<protein>
    <submittedName>
        <fullName evidence="2">Uncharacterized protein</fullName>
    </submittedName>
</protein>
<evidence type="ECO:0000313" key="3">
    <source>
        <dbReference type="Proteomes" id="UP001218218"/>
    </source>
</evidence>
<dbReference type="Proteomes" id="UP001218218">
    <property type="component" value="Unassembled WGS sequence"/>
</dbReference>
<evidence type="ECO:0000256" key="1">
    <source>
        <dbReference type="SAM" id="MobiDB-lite"/>
    </source>
</evidence>
<evidence type="ECO:0000313" key="2">
    <source>
        <dbReference type="EMBL" id="KAJ7362969.1"/>
    </source>
</evidence>